<keyword evidence="4" id="KW-1185">Reference proteome</keyword>
<reference evidence="3 4" key="1">
    <citation type="journal article" date="2013" name="PLoS ONE">
        <title>Predicting the Proteins of Angomonas deanei, Strigomonas culicis and Their Respective Endosymbionts Reveals New Aspects of the Trypanosomatidae Family.</title>
        <authorList>
            <person name="Motta M.C."/>
            <person name="Martins A.C."/>
            <person name="de Souza S.S."/>
            <person name="Catta-Preta C.M."/>
            <person name="Silva R."/>
            <person name="Klein C.C."/>
            <person name="de Almeida L.G."/>
            <person name="de Lima Cunha O."/>
            <person name="Ciapina L.P."/>
            <person name="Brocchi M."/>
            <person name="Colabardini A.C."/>
            <person name="de Araujo Lima B."/>
            <person name="Machado C.R."/>
            <person name="de Almeida Soares C.M."/>
            <person name="Probst C.M."/>
            <person name="de Menezes C.B."/>
            <person name="Thompson C.E."/>
            <person name="Bartholomeu D.C."/>
            <person name="Gradia D.F."/>
            <person name="Pavoni D.P."/>
            <person name="Grisard E.C."/>
            <person name="Fantinatti-Garboggini F."/>
            <person name="Marchini F.K."/>
            <person name="Rodrigues-Luiz G.F."/>
            <person name="Wagner G."/>
            <person name="Goldman G.H."/>
            <person name="Fietto J.L."/>
            <person name="Elias M.C."/>
            <person name="Goldman M.H."/>
            <person name="Sagot M.F."/>
            <person name="Pereira M."/>
            <person name="Stoco P.H."/>
            <person name="de Mendonca-Neto R.P."/>
            <person name="Teixeira S.M."/>
            <person name="Maciel T.E."/>
            <person name="de Oliveira Mendes T.A."/>
            <person name="Urmenyi T.P."/>
            <person name="de Souza W."/>
            <person name="Schenkman S."/>
            <person name="de Vasconcelos A.T."/>
        </authorList>
    </citation>
    <scope>NUCLEOTIDE SEQUENCE [LARGE SCALE GENOMIC DNA]</scope>
</reference>
<dbReference type="GO" id="GO:0016491">
    <property type="term" value="F:oxidoreductase activity"/>
    <property type="evidence" value="ECO:0007669"/>
    <property type="project" value="UniProtKB-KW"/>
</dbReference>
<dbReference type="SUPFAM" id="SSF51735">
    <property type="entry name" value="NAD(P)-binding Rossmann-fold domains"/>
    <property type="match status" value="1"/>
</dbReference>
<evidence type="ECO:0000313" key="3">
    <source>
        <dbReference type="EMBL" id="EPY32657.1"/>
    </source>
</evidence>
<organism evidence="3 4">
    <name type="scientific">Strigomonas culicis</name>
    <dbReference type="NCBI Taxonomy" id="28005"/>
    <lineage>
        <taxon>Eukaryota</taxon>
        <taxon>Discoba</taxon>
        <taxon>Euglenozoa</taxon>
        <taxon>Kinetoplastea</taxon>
        <taxon>Metakinetoplastina</taxon>
        <taxon>Trypanosomatida</taxon>
        <taxon>Trypanosomatidae</taxon>
        <taxon>Strigomonadinae</taxon>
        <taxon>Strigomonas</taxon>
    </lineage>
</organism>
<evidence type="ECO:0000256" key="1">
    <source>
        <dbReference type="ARBA" id="ARBA00023002"/>
    </source>
</evidence>
<dbReference type="InterPro" id="IPR036291">
    <property type="entry name" value="NAD(P)-bd_dom_sf"/>
</dbReference>
<evidence type="ECO:0000256" key="2">
    <source>
        <dbReference type="RuleBase" id="RU000363"/>
    </source>
</evidence>
<evidence type="ECO:0000313" key="4">
    <source>
        <dbReference type="Proteomes" id="UP000015354"/>
    </source>
</evidence>
<dbReference type="AlphaFoldDB" id="S9UP61"/>
<dbReference type="Gene3D" id="3.40.50.720">
    <property type="entry name" value="NAD(P)-binding Rossmann-like Domain"/>
    <property type="match status" value="1"/>
</dbReference>
<dbReference type="Proteomes" id="UP000015354">
    <property type="component" value="Unassembled WGS sequence"/>
</dbReference>
<dbReference type="PRINTS" id="PR00081">
    <property type="entry name" value="GDHRDH"/>
</dbReference>
<name>S9UP61_9TRYP</name>
<dbReference type="PANTHER" id="PTHR43658:SF8">
    <property type="entry name" value="17-BETA-HYDROXYSTEROID DEHYDROGENASE 14-RELATED"/>
    <property type="match status" value="1"/>
</dbReference>
<accession>S9UP61</accession>
<keyword evidence="1" id="KW-0560">Oxidoreductase</keyword>
<dbReference type="PANTHER" id="PTHR43658">
    <property type="entry name" value="SHORT-CHAIN DEHYDROGENASE/REDUCTASE"/>
    <property type="match status" value="1"/>
</dbReference>
<dbReference type="Pfam" id="PF13561">
    <property type="entry name" value="adh_short_C2"/>
    <property type="match status" value="1"/>
</dbReference>
<gene>
    <name evidence="3" type="ORF">STCU_02781</name>
</gene>
<comment type="caution">
    <text evidence="3">The sequence shown here is derived from an EMBL/GenBank/DDBJ whole genome shotgun (WGS) entry which is preliminary data.</text>
</comment>
<dbReference type="PROSITE" id="PS00061">
    <property type="entry name" value="ADH_SHORT"/>
    <property type="match status" value="1"/>
</dbReference>
<proteinExistence type="inferred from homology"/>
<sequence length="349" mass="36787">MLSPLPPFPILLIYKKKKKRIKIKKRIMSAALATPLARQIAGKSILVTGGASGLGAATSALFASHGAHVTILDLDAAVGEAFARSLNDAAAARPGATGLPAVQFVKTDVRDPEQVAVAIAAAEELQRANQEAFLEGAHSTSTDAAAVAAHPPYYEHVFGCINCAGLGPAAKVLGRKGPMELSFFQNIIEVNLIGTFNVTRLAAASMAQNAAQNPSVKSADAYEVGADTTPYFDNGVIVNTSSIAAFDGQIGQAAYSASKGGITSLTLPLARELAAHRIRVNTICPGVARTPLLEKFGAKVVEALSANVPYPRRLLEPREYAEMALFLVQHRYMNGETIRMDGALRMAPK</sequence>
<dbReference type="EMBL" id="ATMH01002781">
    <property type="protein sequence ID" value="EPY32657.1"/>
    <property type="molecule type" value="Genomic_DNA"/>
</dbReference>
<dbReference type="PRINTS" id="PR00080">
    <property type="entry name" value="SDRFAMILY"/>
</dbReference>
<dbReference type="InterPro" id="IPR002347">
    <property type="entry name" value="SDR_fam"/>
</dbReference>
<dbReference type="OrthoDB" id="1274115at2759"/>
<dbReference type="InterPro" id="IPR020904">
    <property type="entry name" value="Sc_DH/Rdtase_CS"/>
</dbReference>
<protein>
    <submittedName>
        <fullName evidence="3">3-hydroxyacyl-CoA dehydrogenase</fullName>
    </submittedName>
</protein>
<dbReference type="Pfam" id="PF00106">
    <property type="entry name" value="adh_short"/>
    <property type="match status" value="1"/>
</dbReference>
<comment type="similarity">
    <text evidence="2">Belongs to the short-chain dehydrogenases/reductases (SDR) family.</text>
</comment>